<dbReference type="STRING" id="65393.PCC7424_3229"/>
<dbReference type="InterPro" id="IPR021336">
    <property type="entry name" value="DUF2949"/>
</dbReference>
<sequence>MDINRRLHRFLQDDLGIPQESIEMATRYAYSSAGSIPMVLWQYGLIDLNQLDKVFDWMETV</sequence>
<dbReference type="HOGENOM" id="CLU_184319_1_0_3"/>
<dbReference type="AlphaFoldDB" id="B7KCS8"/>
<protein>
    <recommendedName>
        <fullName evidence="3">DUF2949 domain-containing protein</fullName>
    </recommendedName>
</protein>
<dbReference type="Proteomes" id="UP000002384">
    <property type="component" value="Chromosome"/>
</dbReference>
<gene>
    <name evidence="1" type="ordered locus">PCC7424_3229</name>
</gene>
<proteinExistence type="predicted"/>
<evidence type="ECO:0008006" key="3">
    <source>
        <dbReference type="Google" id="ProtNLM"/>
    </source>
</evidence>
<reference evidence="2" key="1">
    <citation type="journal article" date="2011" name="MBio">
        <title>Novel metabolic attributes of the genus Cyanothece, comprising a group of unicellular nitrogen-fixing Cyanobacteria.</title>
        <authorList>
            <person name="Bandyopadhyay A."/>
            <person name="Elvitigala T."/>
            <person name="Welsh E."/>
            <person name="Stockel J."/>
            <person name="Liberton M."/>
            <person name="Min H."/>
            <person name="Sherman L.A."/>
            <person name="Pakrasi H.B."/>
        </authorList>
    </citation>
    <scope>NUCLEOTIDE SEQUENCE [LARGE SCALE GENOMIC DNA]</scope>
    <source>
        <strain evidence="2">PCC 7424</strain>
    </source>
</reference>
<dbReference type="KEGG" id="cyc:PCC7424_3229"/>
<evidence type="ECO:0000313" key="1">
    <source>
        <dbReference type="EMBL" id="ACK71629.1"/>
    </source>
</evidence>
<dbReference type="eggNOG" id="ENOG5032EBV">
    <property type="taxonomic scope" value="Bacteria"/>
</dbReference>
<dbReference type="RefSeq" id="WP_015955226.1">
    <property type="nucleotide sequence ID" value="NC_011729.1"/>
</dbReference>
<name>B7KCS8_GLOC7</name>
<dbReference type="Pfam" id="PF11165">
    <property type="entry name" value="DUF2949"/>
    <property type="match status" value="1"/>
</dbReference>
<evidence type="ECO:0000313" key="2">
    <source>
        <dbReference type="Proteomes" id="UP000002384"/>
    </source>
</evidence>
<accession>B7KCS8</accession>
<dbReference type="EMBL" id="CP001291">
    <property type="protein sequence ID" value="ACK71629.1"/>
    <property type="molecule type" value="Genomic_DNA"/>
</dbReference>
<organism evidence="1 2">
    <name type="scientific">Gloeothece citriformis (strain PCC 7424)</name>
    <name type="common">Cyanothece sp. (strain PCC 7424)</name>
    <dbReference type="NCBI Taxonomy" id="65393"/>
    <lineage>
        <taxon>Bacteria</taxon>
        <taxon>Bacillati</taxon>
        <taxon>Cyanobacteriota</taxon>
        <taxon>Cyanophyceae</taxon>
        <taxon>Oscillatoriophycideae</taxon>
        <taxon>Chroococcales</taxon>
        <taxon>Aphanothecaceae</taxon>
        <taxon>Gloeothece</taxon>
        <taxon>Gloeothece citriformis</taxon>
    </lineage>
</organism>
<dbReference type="OrthoDB" id="433602at2"/>
<keyword evidence="2" id="KW-1185">Reference proteome</keyword>